<keyword evidence="3" id="KW-1185">Reference proteome</keyword>
<feature type="signal peptide" evidence="1">
    <location>
        <begin position="1"/>
        <end position="24"/>
    </location>
</feature>
<keyword evidence="1" id="KW-0732">Signal</keyword>
<dbReference type="KEGG" id="eus:EUTSA_v10028294mg"/>
<dbReference type="EMBL" id="KI517416">
    <property type="protein sequence ID" value="ESQ46755.1"/>
    <property type="molecule type" value="Genomic_DNA"/>
</dbReference>
<name>V4L8L0_EUTSA</name>
<reference evidence="2 3" key="1">
    <citation type="journal article" date="2013" name="Front. Plant Sci.">
        <title>The Reference Genome of the Halophytic Plant Eutrema salsugineum.</title>
        <authorList>
            <person name="Yang R."/>
            <person name="Jarvis D.E."/>
            <person name="Chen H."/>
            <person name="Beilstein M.A."/>
            <person name="Grimwood J."/>
            <person name="Jenkins J."/>
            <person name="Shu S."/>
            <person name="Prochnik S."/>
            <person name="Xin M."/>
            <person name="Ma C."/>
            <person name="Schmutz J."/>
            <person name="Wing R.A."/>
            <person name="Mitchell-Olds T."/>
            <person name="Schumaker K.S."/>
            <person name="Wang X."/>
        </authorList>
    </citation>
    <scope>NUCLEOTIDE SEQUENCE [LARGE SCALE GENOMIC DNA]</scope>
</reference>
<organism evidence="2 3">
    <name type="scientific">Eutrema salsugineum</name>
    <name type="common">Saltwater cress</name>
    <name type="synonym">Sisymbrium salsugineum</name>
    <dbReference type="NCBI Taxonomy" id="72664"/>
    <lineage>
        <taxon>Eukaryota</taxon>
        <taxon>Viridiplantae</taxon>
        <taxon>Streptophyta</taxon>
        <taxon>Embryophyta</taxon>
        <taxon>Tracheophyta</taxon>
        <taxon>Spermatophyta</taxon>
        <taxon>Magnoliopsida</taxon>
        <taxon>eudicotyledons</taxon>
        <taxon>Gunneridae</taxon>
        <taxon>Pentapetalae</taxon>
        <taxon>rosids</taxon>
        <taxon>malvids</taxon>
        <taxon>Brassicales</taxon>
        <taxon>Brassicaceae</taxon>
        <taxon>Eutremeae</taxon>
        <taxon>Eutrema</taxon>
    </lineage>
</organism>
<evidence type="ECO:0000313" key="2">
    <source>
        <dbReference type="EMBL" id="ESQ46755.1"/>
    </source>
</evidence>
<proteinExistence type="predicted"/>
<dbReference type="OMA" id="PTIKMFV"/>
<accession>V4L8L0</accession>
<evidence type="ECO:0000313" key="3">
    <source>
        <dbReference type="Proteomes" id="UP000030689"/>
    </source>
</evidence>
<dbReference type="AlphaFoldDB" id="V4L8L0"/>
<dbReference type="eggNOG" id="ENOG502QQEE">
    <property type="taxonomic scope" value="Eukaryota"/>
</dbReference>
<dbReference type="Proteomes" id="UP000030689">
    <property type="component" value="Unassembled WGS sequence"/>
</dbReference>
<dbReference type="Gramene" id="ESQ46755">
    <property type="protein sequence ID" value="ESQ46755"/>
    <property type="gene ID" value="EUTSA_v10028294mg"/>
</dbReference>
<sequence length="182" mass="20378">MAKLTVTVTVTVILFTLAVSVVSSKPEKEIVADHLTTFSAEPDPVTTNPTSSDDVTIPVNFHPINRHFPRRPLMTTAPFNHRRHELSRRGLQIPYGNDMIFSGEEKATGTDPSSDGVDIPAIKMFVGPFASEETKHHPGREIDSGGEVMMITVKLIKRQEEGESERENMFRTKIRKFLNHLV</sequence>
<dbReference type="OrthoDB" id="1293395at2759"/>
<evidence type="ECO:0000256" key="1">
    <source>
        <dbReference type="SAM" id="SignalP"/>
    </source>
</evidence>
<feature type="chain" id="PRO_5004721652" evidence="1">
    <location>
        <begin position="25"/>
        <end position="182"/>
    </location>
</feature>
<protein>
    <submittedName>
        <fullName evidence="2">Uncharacterized protein</fullName>
    </submittedName>
</protein>
<gene>
    <name evidence="2" type="ORF">EUTSA_v10028294mg</name>
</gene>